<evidence type="ECO:0000313" key="2">
    <source>
        <dbReference type="EMBL" id="MFC4725311.1"/>
    </source>
</evidence>
<reference evidence="3" key="1">
    <citation type="journal article" date="2019" name="Int. J. Syst. Evol. Microbiol.">
        <title>The Global Catalogue of Microorganisms (GCM) 10K type strain sequencing project: providing services to taxonomists for standard genome sequencing and annotation.</title>
        <authorList>
            <consortium name="The Broad Institute Genomics Platform"/>
            <consortium name="The Broad Institute Genome Sequencing Center for Infectious Disease"/>
            <person name="Wu L."/>
            <person name="Ma J."/>
        </authorList>
    </citation>
    <scope>NUCLEOTIDE SEQUENCE [LARGE SCALE GENOMIC DNA]</scope>
    <source>
        <strain evidence="3">CCUG 62981</strain>
    </source>
</reference>
<sequence>MRLRIAAILAAAGVLSVNASHASIPPPYAVQLVSSDNEARAIGDALIQYMSTMGAFSRHPLAVPHGHIAACMEEADFEACARQHVPARGHWQEPAPMVIRVEPAGAGSLILTCVGSGQHRPSTGQQQVEIDVQTALFGDGDARNDQLRAALACLRSAALESSAP</sequence>
<keyword evidence="1" id="KW-0732">Signal</keyword>
<dbReference type="RefSeq" id="WP_371392561.1">
    <property type="nucleotide sequence ID" value="NZ_CP163421.1"/>
</dbReference>
<feature type="signal peptide" evidence="1">
    <location>
        <begin position="1"/>
        <end position="22"/>
    </location>
</feature>
<name>A0ABV9NAF3_9PROT</name>
<evidence type="ECO:0000313" key="3">
    <source>
        <dbReference type="Proteomes" id="UP001596024"/>
    </source>
</evidence>
<dbReference type="EMBL" id="JBHSGQ010000003">
    <property type="protein sequence ID" value="MFC4725311.1"/>
    <property type="molecule type" value="Genomic_DNA"/>
</dbReference>
<gene>
    <name evidence="2" type="ORF">ACFPB0_08410</name>
</gene>
<feature type="chain" id="PRO_5046949914" evidence="1">
    <location>
        <begin position="23"/>
        <end position="164"/>
    </location>
</feature>
<organism evidence="2 3">
    <name type="scientific">Glycocaulis abyssi</name>
    <dbReference type="NCBI Taxonomy" id="1433403"/>
    <lineage>
        <taxon>Bacteria</taxon>
        <taxon>Pseudomonadati</taxon>
        <taxon>Pseudomonadota</taxon>
        <taxon>Alphaproteobacteria</taxon>
        <taxon>Maricaulales</taxon>
        <taxon>Maricaulaceae</taxon>
        <taxon>Glycocaulis</taxon>
    </lineage>
</organism>
<accession>A0ABV9NAF3</accession>
<comment type="caution">
    <text evidence="2">The sequence shown here is derived from an EMBL/GenBank/DDBJ whole genome shotgun (WGS) entry which is preliminary data.</text>
</comment>
<evidence type="ECO:0000256" key="1">
    <source>
        <dbReference type="SAM" id="SignalP"/>
    </source>
</evidence>
<dbReference type="Proteomes" id="UP001596024">
    <property type="component" value="Unassembled WGS sequence"/>
</dbReference>
<protein>
    <submittedName>
        <fullName evidence="2">Uncharacterized protein</fullName>
    </submittedName>
</protein>
<proteinExistence type="predicted"/>
<keyword evidence="3" id="KW-1185">Reference proteome</keyword>